<protein>
    <submittedName>
        <fullName evidence="2">Hypothetical secreted peptide 541</fullName>
    </submittedName>
</protein>
<keyword evidence="1" id="KW-1133">Transmembrane helix</keyword>
<dbReference type="AlphaFoldDB" id="F0J8Q2"/>
<keyword evidence="1" id="KW-0812">Transmembrane</keyword>
<name>F0J8Q2_AMBVA</name>
<organism evidence="2">
    <name type="scientific">Amblyomma variegatum</name>
    <name type="common">Tropical bont tick</name>
    <dbReference type="NCBI Taxonomy" id="34610"/>
    <lineage>
        <taxon>Eukaryota</taxon>
        <taxon>Metazoa</taxon>
        <taxon>Ecdysozoa</taxon>
        <taxon>Arthropoda</taxon>
        <taxon>Chelicerata</taxon>
        <taxon>Arachnida</taxon>
        <taxon>Acari</taxon>
        <taxon>Parasitiformes</taxon>
        <taxon>Ixodida</taxon>
        <taxon>Ixodoidea</taxon>
        <taxon>Ixodidae</taxon>
        <taxon>Amblyomminae</taxon>
        <taxon>Amblyomma</taxon>
    </lineage>
</organism>
<feature type="transmembrane region" description="Helical" evidence="1">
    <location>
        <begin position="24"/>
        <end position="43"/>
    </location>
</feature>
<keyword evidence="1" id="KW-0472">Membrane</keyword>
<accession>F0J8Q2</accession>
<dbReference type="EMBL" id="BK007253">
    <property type="protein sequence ID" value="DAA34260.1"/>
    <property type="molecule type" value="mRNA"/>
</dbReference>
<evidence type="ECO:0000256" key="1">
    <source>
        <dbReference type="SAM" id="Phobius"/>
    </source>
</evidence>
<proteinExistence type="evidence at transcript level"/>
<feature type="non-terminal residue" evidence="2">
    <location>
        <position position="74"/>
    </location>
</feature>
<evidence type="ECO:0000313" key="2">
    <source>
        <dbReference type="EMBL" id="DAA34260.1"/>
    </source>
</evidence>
<sequence length="74" mass="8347">MPAYIVVCTVVCWDGCYDDDNMRGLFFLGGVLHLSSPILSLILETCLSFYKQWCTMYCALLHVDQMCGTMCCFG</sequence>
<reference evidence="2" key="1">
    <citation type="journal article" date="2011" name="BMC Genomics">
        <title>A further insight into the sialome of the tropical bont tick, Amblyomma variegatum.</title>
        <authorList>
            <person name="Ribeiro J.M."/>
            <person name="Anderson J.M."/>
            <person name="Manoukis N.C."/>
            <person name="Meng Z."/>
            <person name="Francishetti I.M."/>
        </authorList>
    </citation>
    <scope>NUCLEOTIDE SEQUENCE</scope>
    <source>
        <strain evidence="2">Amb_var-541</strain>
        <tissue evidence="2">Salivary gland</tissue>
    </source>
</reference>